<accession>K6VGB4</accession>
<dbReference type="RefSeq" id="WP_006591755.1">
    <property type="nucleotide sequence ID" value="NZ_BAHD01000017.1"/>
</dbReference>
<evidence type="ECO:0000313" key="2">
    <source>
        <dbReference type="EMBL" id="GAB95223.1"/>
    </source>
</evidence>
<proteinExistence type="predicted"/>
<gene>
    <name evidence="2" type="ORF">KILIM_017_00680</name>
</gene>
<protein>
    <recommendedName>
        <fullName evidence="4">TfoX N-terminal domain-containing protein</fullName>
    </recommendedName>
</protein>
<dbReference type="EMBL" id="BAHD01000017">
    <property type="protein sequence ID" value="GAB95223.1"/>
    <property type="molecule type" value="Genomic_DNA"/>
</dbReference>
<evidence type="ECO:0008006" key="4">
    <source>
        <dbReference type="Google" id="ProtNLM"/>
    </source>
</evidence>
<feature type="region of interest" description="Disordered" evidence="1">
    <location>
        <begin position="18"/>
        <end position="41"/>
    </location>
</feature>
<evidence type="ECO:0000256" key="1">
    <source>
        <dbReference type="SAM" id="MobiDB-lite"/>
    </source>
</evidence>
<dbReference type="OrthoDB" id="4558596at2"/>
<sequence length="111" mass="11874">MNVDALFDKLLTDLADAGVQEASGSGEPSEPRAPGSKTRTRILTSQGRPFARLRGEQMSFFMPPGTPGLPEALSLQNSMPVGDGSWVDVPADDVSEWESLARCALQGLRDN</sequence>
<evidence type="ECO:0000313" key="3">
    <source>
        <dbReference type="Proteomes" id="UP000008366"/>
    </source>
</evidence>
<keyword evidence="3" id="KW-1185">Reference proteome</keyword>
<reference evidence="2 3" key="1">
    <citation type="submission" date="2012-08" db="EMBL/GenBank/DDBJ databases">
        <title>Whole genome shotgun sequence of Kineosphaera limosa NBRC 100340.</title>
        <authorList>
            <person name="Yoshida I."/>
            <person name="Isaki S."/>
            <person name="Hosoyama A."/>
            <person name="Tsuchikane K."/>
            <person name="Katsumata H."/>
            <person name="Ando Y."/>
            <person name="Ohji S."/>
            <person name="Hamada M."/>
            <person name="Tamura T."/>
            <person name="Yamazoe A."/>
            <person name="Yamazaki S."/>
            <person name="Fujita N."/>
        </authorList>
    </citation>
    <scope>NUCLEOTIDE SEQUENCE [LARGE SCALE GENOMIC DNA]</scope>
    <source>
        <strain evidence="2 3">NBRC 100340</strain>
    </source>
</reference>
<comment type="caution">
    <text evidence="2">The sequence shown here is derived from an EMBL/GenBank/DDBJ whole genome shotgun (WGS) entry which is preliminary data.</text>
</comment>
<dbReference type="AlphaFoldDB" id="K6VGB4"/>
<dbReference type="Proteomes" id="UP000008366">
    <property type="component" value="Unassembled WGS sequence"/>
</dbReference>
<name>K6VGB4_9MICO</name>
<organism evidence="2 3">
    <name type="scientific">Kineosphaera limosa NBRC 100340</name>
    <dbReference type="NCBI Taxonomy" id="1184609"/>
    <lineage>
        <taxon>Bacteria</taxon>
        <taxon>Bacillati</taxon>
        <taxon>Actinomycetota</taxon>
        <taxon>Actinomycetes</taxon>
        <taxon>Micrococcales</taxon>
        <taxon>Dermatophilaceae</taxon>
        <taxon>Kineosphaera</taxon>
    </lineage>
</organism>